<accession>A0A1I1WDC0</accession>
<protein>
    <recommendedName>
        <fullName evidence="3">dTDP-4-amino-4,6-dideoxygalactose transaminase</fullName>
    </recommendedName>
</protein>
<dbReference type="EMBL" id="FOMJ01000013">
    <property type="protein sequence ID" value="SFD93072.1"/>
    <property type="molecule type" value="Genomic_DNA"/>
</dbReference>
<sequence>MFDQTEKEAIGGYLELDLPSGVGTLNERALLYQSGRAAFRALLQTVRPSRVFVPRLICNSMISPLQEERIEYLWYDLDDQLMPREKVVLEEGEIMLYVNYFGVCQNQVKEILENFRPEQVVFDFSQSLFERPVTEALATIYSPRKFLGVPDGGMLVTSSEVDPPIEVDDGSLGRMTHLLKRLYSTPEEGYYDYVQAEKGLEDSTPRRMSGLTRRLLDSIDINSIREKRLVNFSHLEERLGPRNRFRADDSQSESPLCYPLAVDVPGLREHLLAHRIFVPTYWRDSEERVESAFGKKMIDGLLPLPVDQRYGEKDMDALVSLIDEFLE</sequence>
<evidence type="ECO:0000313" key="2">
    <source>
        <dbReference type="Proteomes" id="UP000198611"/>
    </source>
</evidence>
<organism evidence="1 2">
    <name type="scientific">Thiohalospira halophila DSM 15071</name>
    <dbReference type="NCBI Taxonomy" id="1123397"/>
    <lineage>
        <taxon>Bacteria</taxon>
        <taxon>Pseudomonadati</taxon>
        <taxon>Pseudomonadota</taxon>
        <taxon>Gammaproteobacteria</taxon>
        <taxon>Thiohalospirales</taxon>
        <taxon>Thiohalospiraceae</taxon>
        <taxon>Thiohalospira</taxon>
    </lineage>
</organism>
<dbReference type="OrthoDB" id="8955051at2"/>
<dbReference type="InterPro" id="IPR015424">
    <property type="entry name" value="PyrdxlP-dep_Trfase"/>
</dbReference>
<evidence type="ECO:0000313" key="1">
    <source>
        <dbReference type="EMBL" id="SFD93072.1"/>
    </source>
</evidence>
<reference evidence="1 2" key="1">
    <citation type="submission" date="2016-10" db="EMBL/GenBank/DDBJ databases">
        <authorList>
            <person name="de Groot N.N."/>
        </authorList>
    </citation>
    <scope>NUCLEOTIDE SEQUENCE [LARGE SCALE GENOMIC DNA]</scope>
    <source>
        <strain evidence="1 2">HL3</strain>
    </source>
</reference>
<gene>
    <name evidence="1" type="ORF">SAMN05660831_02631</name>
</gene>
<dbReference type="RefSeq" id="WP_143613295.1">
    <property type="nucleotide sequence ID" value="NZ_FOMJ01000013.1"/>
</dbReference>
<proteinExistence type="predicted"/>
<evidence type="ECO:0008006" key="3">
    <source>
        <dbReference type="Google" id="ProtNLM"/>
    </source>
</evidence>
<dbReference type="SUPFAM" id="SSF53383">
    <property type="entry name" value="PLP-dependent transferases"/>
    <property type="match status" value="1"/>
</dbReference>
<name>A0A1I1WDC0_9GAMM</name>
<keyword evidence="2" id="KW-1185">Reference proteome</keyword>
<dbReference type="STRING" id="1123397.SAMN05660831_02631"/>
<dbReference type="AlphaFoldDB" id="A0A1I1WDC0"/>
<dbReference type="Proteomes" id="UP000198611">
    <property type="component" value="Unassembled WGS sequence"/>
</dbReference>